<feature type="coiled-coil region" evidence="3">
    <location>
        <begin position="224"/>
        <end position="251"/>
    </location>
</feature>
<dbReference type="EC" id="3.4.21.53" evidence="2"/>
<dbReference type="Pfam" id="PF20437">
    <property type="entry name" value="LonC_helical"/>
    <property type="match status" value="1"/>
</dbReference>
<dbReference type="Pfam" id="PF13654">
    <property type="entry name" value="AAA_32"/>
    <property type="match status" value="1"/>
</dbReference>
<dbReference type="GO" id="GO:0004176">
    <property type="term" value="F:ATP-dependent peptidase activity"/>
    <property type="evidence" value="ECO:0007669"/>
    <property type="project" value="UniProtKB-UniRule"/>
</dbReference>
<dbReference type="EMBL" id="JACHGJ010000014">
    <property type="protein sequence ID" value="MBB6482586.1"/>
    <property type="molecule type" value="Genomic_DNA"/>
</dbReference>
<proteinExistence type="inferred from homology"/>
<keyword evidence="6" id="KW-1185">Reference proteome</keyword>
<comment type="similarity">
    <text evidence="2">Belongs to the peptidase S16 family.</text>
</comment>
<keyword evidence="3" id="KW-0175">Coiled coil</keyword>
<evidence type="ECO:0000313" key="6">
    <source>
        <dbReference type="Proteomes" id="UP000587760"/>
    </source>
</evidence>
<evidence type="ECO:0000259" key="4">
    <source>
        <dbReference type="PROSITE" id="PS51786"/>
    </source>
</evidence>
<keyword evidence="2" id="KW-0378">Hydrolase</keyword>
<dbReference type="InterPro" id="IPR041699">
    <property type="entry name" value="AAA_32"/>
</dbReference>
<dbReference type="PROSITE" id="PS51786">
    <property type="entry name" value="LON_PROTEOLYTIC"/>
    <property type="match status" value="1"/>
</dbReference>
<reference evidence="5 6" key="1">
    <citation type="submission" date="2020-08" db="EMBL/GenBank/DDBJ databases">
        <title>Genomic Encyclopedia of Type Strains, Phase IV (KMG-IV): sequencing the most valuable type-strain genomes for metagenomic binning, comparative biology and taxonomic classification.</title>
        <authorList>
            <person name="Goeker M."/>
        </authorList>
    </citation>
    <scope>NUCLEOTIDE SEQUENCE [LARGE SCALE GENOMIC DNA]</scope>
    <source>
        <strain evidence="5 6">DSM 2461</strain>
    </source>
</reference>
<evidence type="ECO:0000313" key="5">
    <source>
        <dbReference type="EMBL" id="MBB6482586.1"/>
    </source>
</evidence>
<dbReference type="GO" id="GO:0004252">
    <property type="term" value="F:serine-type endopeptidase activity"/>
    <property type="evidence" value="ECO:0007669"/>
    <property type="project" value="UniProtKB-UniRule"/>
</dbReference>
<dbReference type="Pfam" id="PF05362">
    <property type="entry name" value="Lon_C"/>
    <property type="match status" value="1"/>
</dbReference>
<comment type="catalytic activity">
    <reaction evidence="2">
        <text>Hydrolysis of proteins in presence of ATP.</text>
        <dbReference type="EC" id="3.4.21.53"/>
    </reaction>
</comment>
<dbReference type="Gene3D" id="1.10.8.60">
    <property type="match status" value="1"/>
</dbReference>
<sequence length="797" mass="90136">MNRNIKELSYDDLKLTVDIPDHDKTSVDTGSWGIIGQPRALKALKMGIEIKAKGYNLFVSGDPGTGRKTATMQILKEHSRKTSPLKDIAYVYNFDKPENPKVLYFPEGSASRFKKKMKGLVEKLKSIIEENLSEETYKSERDRQITQIESRENRILSEFEDRLVEAGFRTIQVPDEENEEALTDLVPLYNDEAVTFEELQTFVTAGTITEEQWQAIRERYYYFMDEMKNIFSSIKREREQMEKDLRKSAEEAVRKSIAGELRKIRKSWTLPEVREYLRDMEKDVIQFHSLLIDENAEEEMGDLLSERYDVNIIVEHSKEDQLPVLTENHPTDANLFGTIETSVDLSGEGRTSFMMIRSGSLISASGGFLILQAEDILKNDELWNGLKRVLQTGQVEVRGQQSPLGIPMTNMKPEPVRIDTKVIIIGPADLYFTLSQLDSDFIKHFKISAEFDSDMERNNSTIGEYTGFIHNLIKKEELRSIDDDGILEVCQYGIKLSDRRDRLSTRFSLISDLLRESDYWAAREGKDLIDRNSVIRAIREKNYILNLPEEKLDDQINRGVILIDREGEAIGAVNGLVVFDRGYHSFGLPVRITASAGPGKGGVINIEREAGLSGNIHDKGMFILEGFVRKRFGNTYPLSFTSSICMEQSYTGVDGDSASAAELFCLVSEISEVPLRQDLAVTGSINQLGHIQPVGGVSEKIEGFFTVCSKNGLTGTQGVIIPESNRDNLLLPSRILEAVKEGNFHIYTMRTVDDGLALLTGMKTGEKGGQGRYPEDSLNGRIDEKLREFSRLSREEK</sequence>
<accession>A0A841RG75</accession>
<dbReference type="InterPro" id="IPR046844">
    <property type="entry name" value="Lon-like_helical"/>
</dbReference>
<feature type="active site" evidence="2">
    <location>
        <position position="657"/>
    </location>
</feature>
<dbReference type="InterPro" id="IPR020568">
    <property type="entry name" value="Ribosomal_Su5_D2-typ_SF"/>
</dbReference>
<feature type="domain" description="Lon proteolytic" evidence="4">
    <location>
        <begin position="567"/>
        <end position="762"/>
    </location>
</feature>
<protein>
    <recommendedName>
        <fullName evidence="2">endopeptidase La</fullName>
        <ecNumber evidence="2">3.4.21.53</ecNumber>
    </recommendedName>
</protein>
<dbReference type="InterPro" id="IPR008269">
    <property type="entry name" value="Lon_proteolytic"/>
</dbReference>
<dbReference type="InterPro" id="IPR014721">
    <property type="entry name" value="Ribsml_uS5_D2-typ_fold_subgr"/>
</dbReference>
<feature type="active site" evidence="2">
    <location>
        <position position="700"/>
    </location>
</feature>
<evidence type="ECO:0000256" key="2">
    <source>
        <dbReference type="PROSITE-ProRule" id="PRU01122"/>
    </source>
</evidence>
<dbReference type="RefSeq" id="WP_184748823.1">
    <property type="nucleotide sequence ID" value="NZ_JACHGJ010000014.1"/>
</dbReference>
<comment type="caution">
    <text evidence="5">The sequence shown here is derived from an EMBL/GenBank/DDBJ whole genome shotgun (WGS) entry which is preliminary data.</text>
</comment>
<gene>
    <name evidence="5" type="ORF">HNR50_004287</name>
</gene>
<dbReference type="InterPro" id="IPR027417">
    <property type="entry name" value="P-loop_NTPase"/>
</dbReference>
<keyword evidence="1 2" id="KW-0645">Protease</keyword>
<dbReference type="Pfam" id="PF20436">
    <property type="entry name" value="LonB_AAA-LID"/>
    <property type="match status" value="1"/>
</dbReference>
<evidence type="ECO:0000256" key="1">
    <source>
        <dbReference type="ARBA" id="ARBA00022670"/>
    </source>
</evidence>
<evidence type="ECO:0000256" key="3">
    <source>
        <dbReference type="SAM" id="Coils"/>
    </source>
</evidence>
<dbReference type="PRINTS" id="PR00830">
    <property type="entry name" value="ENDOLAPTASE"/>
</dbReference>
<name>A0A841RG75_9SPIO</name>
<dbReference type="Gene3D" id="3.40.50.300">
    <property type="entry name" value="P-loop containing nucleotide triphosphate hydrolases"/>
    <property type="match status" value="2"/>
</dbReference>
<dbReference type="AlphaFoldDB" id="A0A841RG75"/>
<keyword evidence="2" id="KW-0720">Serine protease</keyword>
<dbReference type="InterPro" id="IPR027065">
    <property type="entry name" value="Lon_Prtase"/>
</dbReference>
<dbReference type="PANTHER" id="PTHR10046">
    <property type="entry name" value="ATP DEPENDENT LON PROTEASE FAMILY MEMBER"/>
    <property type="match status" value="1"/>
</dbReference>
<dbReference type="Proteomes" id="UP000587760">
    <property type="component" value="Unassembled WGS sequence"/>
</dbReference>
<organism evidence="5 6">
    <name type="scientific">Spirochaeta isovalerica</name>
    <dbReference type="NCBI Taxonomy" id="150"/>
    <lineage>
        <taxon>Bacteria</taxon>
        <taxon>Pseudomonadati</taxon>
        <taxon>Spirochaetota</taxon>
        <taxon>Spirochaetia</taxon>
        <taxon>Spirochaetales</taxon>
        <taxon>Spirochaetaceae</taxon>
        <taxon>Spirochaeta</taxon>
    </lineage>
</organism>
<dbReference type="Gene3D" id="3.30.230.10">
    <property type="match status" value="1"/>
</dbReference>
<dbReference type="GO" id="GO:0006508">
    <property type="term" value="P:proteolysis"/>
    <property type="evidence" value="ECO:0007669"/>
    <property type="project" value="UniProtKB-KW"/>
</dbReference>
<dbReference type="GO" id="GO:0030163">
    <property type="term" value="P:protein catabolic process"/>
    <property type="evidence" value="ECO:0007669"/>
    <property type="project" value="InterPro"/>
</dbReference>
<dbReference type="InterPro" id="IPR046843">
    <property type="entry name" value="LonB_AAA-LID"/>
</dbReference>
<dbReference type="GO" id="GO:0005524">
    <property type="term" value="F:ATP binding"/>
    <property type="evidence" value="ECO:0007669"/>
    <property type="project" value="InterPro"/>
</dbReference>
<dbReference type="SUPFAM" id="SSF54211">
    <property type="entry name" value="Ribosomal protein S5 domain 2-like"/>
    <property type="match status" value="1"/>
</dbReference>